<sequence length="677" mass="77379">MKQSIFAGNRDEFLRRPTARARFWEEADENILGGIDLEYHPMDDVKNGTWLGINRQGKFAALTNFRENQFKGTVSRGALVKDFLWSPDSVDTTLEHVKEHENSYGGFSLVCFDFKKKETEMKYITNRENHPLIKLKSKEIYGNKGYFSIGGFSKPLGINSGLSNSILTNPWPKVIKGKEMFKEIIKKNDKKDLVDSLFEMLKTGDPISNTGDTSAIRAGFKERIFIPKVDFPPSIELKELSYGTRTSTVVLLDYEGNVTFIERDCEDYLNSQEIADDNEELDSLEEEALGDEMPSELSTPVSLAQQNKVASEQKKKKKKRKRKTANLPEAGVDLPDDYVEKHQEDILEDPFDPGYPLSQRVEYAIWKYRKNHKFTEERRAIFDNYLKFGGINTGPNMFLGRATGADAREGSDTEVDFQAAKLAIDSVPDELEEGIEVSFSEVAQVYLGNTFIRESRFISMQSFIDAPNLIDAFLRYLELRKVAPEYADDIAKARAICAQAKIELPKCKMLTVDMPGKFNQACSIYFGDIPTIMDTSWMSEATMKTQKMFSSFFEETVGMTREEAKRIVQSQIKDTTNTKLNHTLNWVSIKLTDIPPIPSNADLESFFKVTFTNYENDQDKYDIVFEKKIIDNLILGMTAHATLCKLSNGDWYLEEATRIMPSFFMEDDCLHEEDYDY</sequence>
<dbReference type="GO" id="GO:0031047">
    <property type="term" value="P:regulatory ncRNA-mediated gene silencing"/>
    <property type="evidence" value="ECO:0007669"/>
    <property type="project" value="InterPro"/>
</dbReference>
<dbReference type="GO" id="GO:0033167">
    <property type="term" value="C:ARC complex"/>
    <property type="evidence" value="ECO:0007669"/>
    <property type="project" value="InterPro"/>
</dbReference>
<accession>A0A9P6YDZ2</accession>
<feature type="region of interest" description="Disordered" evidence="1">
    <location>
        <begin position="288"/>
        <end position="333"/>
    </location>
</feature>
<feature type="compositionally biased region" description="Polar residues" evidence="1">
    <location>
        <begin position="296"/>
        <end position="310"/>
    </location>
</feature>
<dbReference type="AlphaFoldDB" id="A0A9P6YDZ2"/>
<dbReference type="GO" id="GO:0005794">
    <property type="term" value="C:Golgi apparatus"/>
    <property type="evidence" value="ECO:0007669"/>
    <property type="project" value="TreeGrafter"/>
</dbReference>
<dbReference type="Proteomes" id="UP000717996">
    <property type="component" value="Unassembled WGS sequence"/>
</dbReference>
<reference evidence="2" key="1">
    <citation type="journal article" date="2020" name="Microb. Genom.">
        <title>Genetic diversity of clinical and environmental Mucorales isolates obtained from an investigation of mucormycosis cases among solid organ transplant recipients.</title>
        <authorList>
            <person name="Nguyen M.H."/>
            <person name="Kaul D."/>
            <person name="Muto C."/>
            <person name="Cheng S.J."/>
            <person name="Richter R.A."/>
            <person name="Bruno V.M."/>
            <person name="Liu G."/>
            <person name="Beyhan S."/>
            <person name="Sundermann A.J."/>
            <person name="Mounaud S."/>
            <person name="Pasculle A.W."/>
            <person name="Nierman W.C."/>
            <person name="Driscoll E."/>
            <person name="Cumbie R."/>
            <person name="Clancy C.J."/>
            <person name="Dupont C.L."/>
        </authorList>
    </citation>
    <scope>NUCLEOTIDE SEQUENCE</scope>
    <source>
        <strain evidence="2">GL16</strain>
    </source>
</reference>
<dbReference type="Pfam" id="PF09692">
    <property type="entry name" value="Arb1"/>
    <property type="match status" value="1"/>
</dbReference>
<proteinExistence type="predicted"/>
<dbReference type="PANTHER" id="PTHR17985">
    <property type="entry name" value="SER/THR-RICH PROTEIN T10 IN DGCR REGION"/>
    <property type="match status" value="1"/>
</dbReference>
<dbReference type="InterPro" id="IPR008551">
    <property type="entry name" value="TANGO2"/>
</dbReference>
<feature type="compositionally biased region" description="Basic residues" evidence="1">
    <location>
        <begin position="314"/>
        <end position="324"/>
    </location>
</feature>
<evidence type="ECO:0000313" key="3">
    <source>
        <dbReference type="Proteomes" id="UP000717996"/>
    </source>
</evidence>
<dbReference type="GO" id="GO:0007030">
    <property type="term" value="P:Golgi organization"/>
    <property type="evidence" value="ECO:0007669"/>
    <property type="project" value="TreeGrafter"/>
</dbReference>
<dbReference type="EMBL" id="JAANIT010000658">
    <property type="protein sequence ID" value="KAG1545555.1"/>
    <property type="molecule type" value="Genomic_DNA"/>
</dbReference>
<protein>
    <submittedName>
        <fullName evidence="2">Uncharacterized protein</fullName>
    </submittedName>
</protein>
<dbReference type="GO" id="GO:0009306">
    <property type="term" value="P:protein secretion"/>
    <property type="evidence" value="ECO:0007669"/>
    <property type="project" value="TreeGrafter"/>
</dbReference>
<dbReference type="OrthoDB" id="435402at2759"/>
<dbReference type="InterPro" id="IPR018606">
    <property type="entry name" value="Arb1"/>
</dbReference>
<dbReference type="Pfam" id="PF05742">
    <property type="entry name" value="TANGO2"/>
    <property type="match status" value="1"/>
</dbReference>
<dbReference type="PANTHER" id="PTHR17985:SF8">
    <property type="entry name" value="TRANSPORT AND GOLGI ORGANIZATION PROTEIN 2 HOMOLOG"/>
    <property type="match status" value="1"/>
</dbReference>
<comment type="caution">
    <text evidence="2">The sequence shown here is derived from an EMBL/GenBank/DDBJ whole genome shotgun (WGS) entry which is preliminary data.</text>
</comment>
<organism evidence="2 3">
    <name type="scientific">Rhizopus oryzae</name>
    <name type="common">Mucormycosis agent</name>
    <name type="synonym">Rhizopus arrhizus var. delemar</name>
    <dbReference type="NCBI Taxonomy" id="64495"/>
    <lineage>
        <taxon>Eukaryota</taxon>
        <taxon>Fungi</taxon>
        <taxon>Fungi incertae sedis</taxon>
        <taxon>Mucoromycota</taxon>
        <taxon>Mucoromycotina</taxon>
        <taxon>Mucoromycetes</taxon>
        <taxon>Mucorales</taxon>
        <taxon>Mucorineae</taxon>
        <taxon>Rhizopodaceae</taxon>
        <taxon>Rhizopus</taxon>
    </lineage>
</organism>
<gene>
    <name evidence="2" type="ORF">G6F51_005397</name>
</gene>
<evidence type="ECO:0000313" key="2">
    <source>
        <dbReference type="EMBL" id="KAG1545555.1"/>
    </source>
</evidence>
<name>A0A9P6YDZ2_RHIOR</name>
<evidence type="ECO:0000256" key="1">
    <source>
        <dbReference type="SAM" id="MobiDB-lite"/>
    </source>
</evidence>